<evidence type="ECO:0000313" key="3">
    <source>
        <dbReference type="Proteomes" id="UP000198975"/>
    </source>
</evidence>
<dbReference type="EMBL" id="FMAY01000001">
    <property type="protein sequence ID" value="SCB72790.1"/>
    <property type="molecule type" value="Genomic_DNA"/>
</dbReference>
<feature type="transmembrane region" description="Helical" evidence="1">
    <location>
        <begin position="138"/>
        <end position="160"/>
    </location>
</feature>
<protein>
    <recommendedName>
        <fullName evidence="4">DUF1453 domain-containing protein</fullName>
    </recommendedName>
</protein>
<gene>
    <name evidence="2" type="ORF">GA0061071_10184</name>
</gene>
<feature type="transmembrane region" description="Helical" evidence="1">
    <location>
        <begin position="65"/>
        <end position="83"/>
    </location>
</feature>
<organism evidence="2 3">
    <name type="scientific">Kosakonia oryzendophytica</name>
    <dbReference type="NCBI Taxonomy" id="1005665"/>
    <lineage>
        <taxon>Bacteria</taxon>
        <taxon>Pseudomonadati</taxon>
        <taxon>Pseudomonadota</taxon>
        <taxon>Gammaproteobacteria</taxon>
        <taxon>Enterobacterales</taxon>
        <taxon>Enterobacteriaceae</taxon>
        <taxon>Kosakonia</taxon>
    </lineage>
</organism>
<keyword evidence="3" id="KW-1185">Reference proteome</keyword>
<evidence type="ECO:0000256" key="1">
    <source>
        <dbReference type="SAM" id="Phobius"/>
    </source>
</evidence>
<evidence type="ECO:0008006" key="4">
    <source>
        <dbReference type="Google" id="ProtNLM"/>
    </source>
</evidence>
<keyword evidence="1" id="KW-0472">Membrane</keyword>
<keyword evidence="1" id="KW-1133">Transmembrane helix</keyword>
<sequence>MSFFPYIQNTPVWVWILFIYLLHRGINALFDREMRPGRLFFLPVFFLLWGIYGITHEIFHPELSLFMMIIGALVGIAVGYLIWRSQPPLKYSDTPGLIIRAGTPLTLGLIIIAFSLKYVLTATIYLHPELREAQSFSLLFGLLTGFVDGIFWGGTLRVFVPWYKKDRLRKHTPI</sequence>
<feature type="transmembrane region" description="Helical" evidence="1">
    <location>
        <begin position="39"/>
        <end position="59"/>
    </location>
</feature>
<dbReference type="Pfam" id="PF20327">
    <property type="entry name" value="DUF6622"/>
    <property type="match status" value="1"/>
</dbReference>
<dbReference type="OrthoDB" id="3034721at2"/>
<feature type="transmembrane region" description="Helical" evidence="1">
    <location>
        <begin position="104"/>
        <end position="126"/>
    </location>
</feature>
<dbReference type="AlphaFoldDB" id="A0A1C3YRV1"/>
<name>A0A1C3YRV1_9ENTR</name>
<feature type="transmembrane region" description="Helical" evidence="1">
    <location>
        <begin position="12"/>
        <end position="30"/>
    </location>
</feature>
<reference evidence="3" key="1">
    <citation type="submission" date="2016-08" db="EMBL/GenBank/DDBJ databases">
        <authorList>
            <person name="Varghese N."/>
            <person name="Submissions Spin"/>
        </authorList>
    </citation>
    <scope>NUCLEOTIDE SEQUENCE [LARGE SCALE GENOMIC DNA]</scope>
    <source>
        <strain evidence="3">REICA_082</strain>
    </source>
</reference>
<proteinExistence type="predicted"/>
<evidence type="ECO:0000313" key="2">
    <source>
        <dbReference type="EMBL" id="SCB72790.1"/>
    </source>
</evidence>
<accession>A0A1C3YRV1</accession>
<dbReference type="InterPro" id="IPR046730">
    <property type="entry name" value="DUF6622"/>
</dbReference>
<dbReference type="Proteomes" id="UP000198975">
    <property type="component" value="Unassembled WGS sequence"/>
</dbReference>
<keyword evidence="1" id="KW-0812">Transmembrane</keyword>
<dbReference type="RefSeq" id="WP_088238003.1">
    <property type="nucleotide sequence ID" value="NZ_FMAY01000001.1"/>
</dbReference>